<gene>
    <name evidence="2" type="ORF">AUR65_012125</name>
</gene>
<evidence type="ECO:0000313" key="2">
    <source>
        <dbReference type="EMBL" id="POG55152.1"/>
    </source>
</evidence>
<dbReference type="InterPro" id="IPR006311">
    <property type="entry name" value="TAT_signal"/>
</dbReference>
<sequence length="281" mass="29653">MIPTDSPIDRRTVLRTVGGAALASVAGCLDGSRNSGTTTPDQTSATTERAGPLSRIAVEGQAIVVQVDADAPVEQVNLIQPNGELFGKRGLAAGARQVSFEIGTAYEPGKYRVVALDGEETVAEGSLEISPQIEIQDVGLFRNVPDKPWDEVYGESPTDAKKNGEAFVTVKNRGSGPNAIVELHFAGDVPNPIENPRGNGIYEESSVVVPAGETVDIFSSSFPFGSAIGEDGMGCSTDGNRGQFTVVVDTRVAARQVTKEYNVAYTDAEEMQNCEITISEA</sequence>
<dbReference type="RefSeq" id="WP_084816448.1">
    <property type="nucleotide sequence ID" value="NZ_LOPW02000016.1"/>
</dbReference>
<protein>
    <recommendedName>
        <fullName evidence="4">Secreted glycoprotein</fullName>
    </recommendedName>
</protein>
<evidence type="ECO:0000256" key="1">
    <source>
        <dbReference type="SAM" id="MobiDB-lite"/>
    </source>
</evidence>
<feature type="region of interest" description="Disordered" evidence="1">
    <location>
        <begin position="29"/>
        <end position="50"/>
    </location>
</feature>
<dbReference type="Proteomes" id="UP000053621">
    <property type="component" value="Unassembled WGS sequence"/>
</dbReference>
<evidence type="ECO:0008006" key="4">
    <source>
        <dbReference type="Google" id="ProtNLM"/>
    </source>
</evidence>
<evidence type="ECO:0000313" key="3">
    <source>
        <dbReference type="Proteomes" id="UP000053621"/>
    </source>
</evidence>
<comment type="caution">
    <text evidence="2">The sequence shown here is derived from an EMBL/GenBank/DDBJ whole genome shotgun (WGS) entry which is preliminary data.</text>
</comment>
<keyword evidence="3" id="KW-1185">Reference proteome</keyword>
<reference evidence="2" key="1">
    <citation type="submission" date="2017-08" db="EMBL/GenBank/DDBJ databases">
        <title>Haloferax marisrubri sp. nov., isolated from the Discovery deep brine-seawater interface in the Red Sea.</title>
        <authorList>
            <person name="Zhang G."/>
            <person name="Stingl U."/>
        </authorList>
    </citation>
    <scope>NUCLEOTIDE SEQUENCE [LARGE SCALE GENOMIC DNA]</scope>
    <source>
        <strain evidence="2">SB3</strain>
    </source>
</reference>
<organism evidence="2 3">
    <name type="scientific">Haloferax marisrubri</name>
    <dbReference type="NCBI Taxonomy" id="1544719"/>
    <lineage>
        <taxon>Archaea</taxon>
        <taxon>Methanobacteriati</taxon>
        <taxon>Methanobacteriota</taxon>
        <taxon>Stenosarchaea group</taxon>
        <taxon>Halobacteria</taxon>
        <taxon>Halobacteriales</taxon>
        <taxon>Haloferacaceae</taxon>
        <taxon>Haloferax</taxon>
    </lineage>
</organism>
<dbReference type="OrthoDB" id="190728at2157"/>
<dbReference type="AlphaFoldDB" id="A0A2P4NPS8"/>
<proteinExistence type="predicted"/>
<accession>A0A2P4NPS8</accession>
<name>A0A2P4NPS8_9EURY</name>
<dbReference type="PROSITE" id="PS51318">
    <property type="entry name" value="TAT"/>
    <property type="match status" value="1"/>
</dbReference>
<feature type="compositionally biased region" description="Polar residues" evidence="1">
    <location>
        <begin position="32"/>
        <end position="47"/>
    </location>
</feature>
<dbReference type="EMBL" id="LOPW02000016">
    <property type="protein sequence ID" value="POG55152.1"/>
    <property type="molecule type" value="Genomic_DNA"/>
</dbReference>